<reference evidence="1" key="1">
    <citation type="submission" date="2022-08" db="EMBL/GenBank/DDBJ databases">
        <title>Genome Sequence of Fusarium decemcellulare.</title>
        <authorList>
            <person name="Buettner E."/>
        </authorList>
    </citation>
    <scope>NUCLEOTIDE SEQUENCE</scope>
    <source>
        <strain evidence="1">Babe19</strain>
    </source>
</reference>
<dbReference type="Proteomes" id="UP001148629">
    <property type="component" value="Unassembled WGS sequence"/>
</dbReference>
<gene>
    <name evidence="1" type="ORF">NM208_g5837</name>
</gene>
<sequence>MRITDITAYSYDANFQFGAYTMSGGRIANGHPSIVVRIRTDDGIEGWSESAPLGSDYLPSTFTGELAALKELAPHVLGLDPRSPAVVVEKMDSIMLSGNAAKAIIDFACWDIFGKSVGLPTYTLLGGGLCHSLPAFTVVGLGDPETGAKKALAEYHRGVTALQLKVGDDPVNDAQRITAIRKALPPSVVCFADANCGWNLEQALIYSRSLGEGICVPLEQPCRTLADCIEVGKRSGIPIVLDECVVAMADLVAAHAGGCTGINLKPSRVGGFTKARALRDTAVALGMNITVDDTWGCSLLTAQNVVFAASTPAHRLRAVDAYAEWTEPMITDCPRMGTDGRLKPSELPGNGYGPIKVEMLGEPLFRLQA</sequence>
<organism evidence="1 2">
    <name type="scientific">Fusarium decemcellulare</name>
    <dbReference type="NCBI Taxonomy" id="57161"/>
    <lineage>
        <taxon>Eukaryota</taxon>
        <taxon>Fungi</taxon>
        <taxon>Dikarya</taxon>
        <taxon>Ascomycota</taxon>
        <taxon>Pezizomycotina</taxon>
        <taxon>Sordariomycetes</taxon>
        <taxon>Hypocreomycetidae</taxon>
        <taxon>Hypocreales</taxon>
        <taxon>Nectriaceae</taxon>
        <taxon>Fusarium</taxon>
        <taxon>Fusarium decemcellulare species complex</taxon>
    </lineage>
</organism>
<comment type="caution">
    <text evidence="1">The sequence shown here is derived from an EMBL/GenBank/DDBJ whole genome shotgun (WGS) entry which is preliminary data.</text>
</comment>
<evidence type="ECO:0000313" key="1">
    <source>
        <dbReference type="EMBL" id="KAJ3538594.1"/>
    </source>
</evidence>
<accession>A0ACC1SFQ9</accession>
<evidence type="ECO:0000313" key="2">
    <source>
        <dbReference type="Proteomes" id="UP001148629"/>
    </source>
</evidence>
<dbReference type="EMBL" id="JANRMS010000510">
    <property type="protein sequence ID" value="KAJ3538594.1"/>
    <property type="molecule type" value="Genomic_DNA"/>
</dbReference>
<protein>
    <submittedName>
        <fullName evidence="1">Uncharacterized protein</fullName>
    </submittedName>
</protein>
<proteinExistence type="predicted"/>
<keyword evidence="2" id="KW-1185">Reference proteome</keyword>
<name>A0ACC1SFQ9_9HYPO</name>